<protein>
    <submittedName>
        <fullName evidence="1">Unannotated protein</fullName>
    </submittedName>
</protein>
<dbReference type="EMBL" id="CAEZXR010000294">
    <property type="protein sequence ID" value="CAB4723406.1"/>
    <property type="molecule type" value="Genomic_DNA"/>
</dbReference>
<accession>A0A6J6RJI8</accession>
<reference evidence="1" key="1">
    <citation type="submission" date="2020-05" db="EMBL/GenBank/DDBJ databases">
        <authorList>
            <person name="Chiriac C."/>
            <person name="Salcher M."/>
            <person name="Ghai R."/>
            <person name="Kavagutti S V."/>
        </authorList>
    </citation>
    <scope>NUCLEOTIDE SEQUENCE</scope>
</reference>
<dbReference type="AlphaFoldDB" id="A0A6J6RJI8"/>
<name>A0A6J6RJI8_9ZZZZ</name>
<organism evidence="1">
    <name type="scientific">freshwater metagenome</name>
    <dbReference type="NCBI Taxonomy" id="449393"/>
    <lineage>
        <taxon>unclassified sequences</taxon>
        <taxon>metagenomes</taxon>
        <taxon>ecological metagenomes</taxon>
    </lineage>
</organism>
<proteinExistence type="predicted"/>
<gene>
    <name evidence="1" type="ORF">UFOPK2579_02139</name>
</gene>
<sequence length="444" mass="44843">MSTRTEDRLVAALAARADLVQPDHLSATGLPDVAAPATVHHLRRPAALLAVAAACAAVVTTVAVLQPDSADPQPAGPPAVDFTVVDEARGDLDGDGSADLVRFGEGGRVRVDLGSGTGFDEELGRGFAFLGLADLGASGLAIAGDLPDGDQGTVTSAWLVVGAGLVRASAPDGEYVGNSVDALSVAWVDDAGRLVTGQLASDDRRTNVYGTVRVIDDLGVLTAGEQDVWCWDRGTQDEPRPCAPGQSYGLDVGSADGLPTLFPESEGSIGSGESFDVADGSGDVVGLAPQGSGYRLTLTYGAAAQVLGATLPAGDPVAVDTTLLALGQAGSGIVVERESGDATAVSVYVGRGDGLVAAQAPSGTPFGNGFSADGDYHTWVSETGTLYTRQALATEGHYRVWSWQVTGPGEGGGSPDDLTPALVPTEVGEVCIDLTAVPVAFGTC</sequence>
<evidence type="ECO:0000313" key="1">
    <source>
        <dbReference type="EMBL" id="CAB4723406.1"/>
    </source>
</evidence>